<dbReference type="Proteomes" id="UP000535501">
    <property type="component" value="Unassembled WGS sequence"/>
</dbReference>
<comment type="caution">
    <text evidence="1">The sequence shown here is derived from an EMBL/GenBank/DDBJ whole genome shotgun (WGS) entry which is preliminary data.</text>
</comment>
<reference evidence="1 2" key="1">
    <citation type="submission" date="2020-08" db="EMBL/GenBank/DDBJ databases">
        <title>Genomic Encyclopedia of Type Strains, Phase IV (KMG-IV): sequencing the most valuable type-strain genomes for metagenomic binning, comparative biology and taxonomic classification.</title>
        <authorList>
            <person name="Goeker M."/>
        </authorList>
    </citation>
    <scope>NUCLEOTIDE SEQUENCE [LARGE SCALE GENOMIC DNA]</scope>
    <source>
        <strain evidence="1 2">DSM 102134</strain>
    </source>
</reference>
<accession>A0A7W9Z0B4</accession>
<evidence type="ECO:0000313" key="1">
    <source>
        <dbReference type="EMBL" id="MBB6181229.1"/>
    </source>
</evidence>
<name>A0A7W9Z0B4_9HYPH</name>
<proteinExistence type="predicted"/>
<keyword evidence="2" id="KW-1185">Reference proteome</keyword>
<dbReference type="AlphaFoldDB" id="A0A7W9Z0B4"/>
<gene>
    <name evidence="1" type="ORF">HNQ75_003214</name>
</gene>
<organism evidence="1 2">
    <name type="scientific">Pseudorhizobium flavum</name>
    <dbReference type="NCBI Taxonomy" id="1335061"/>
    <lineage>
        <taxon>Bacteria</taxon>
        <taxon>Pseudomonadati</taxon>
        <taxon>Pseudomonadota</taxon>
        <taxon>Alphaproteobacteria</taxon>
        <taxon>Hyphomicrobiales</taxon>
        <taxon>Rhizobiaceae</taxon>
        <taxon>Rhizobium/Agrobacterium group</taxon>
        <taxon>Pseudorhizobium</taxon>
    </lineage>
</organism>
<evidence type="ECO:0000313" key="2">
    <source>
        <dbReference type="Proteomes" id="UP000535501"/>
    </source>
</evidence>
<sequence>MRNARNHIVIETGGPHLPFFGGTNAGFFSLSGIEPQRPTEARLSLSGSVRVPILLSPEIHHGIEMGTVFRRYMDENALGIFGRDHRAYQAGQEAMAGEGYLAGDQPCQFQLLSLQAQFDAHPSTAAGSNR</sequence>
<protein>
    <submittedName>
        <fullName evidence="1">Uncharacterized protein</fullName>
    </submittedName>
</protein>
<dbReference type="EMBL" id="JACHEJ010000008">
    <property type="protein sequence ID" value="MBB6181229.1"/>
    <property type="molecule type" value="Genomic_DNA"/>
</dbReference>